<dbReference type="EMBL" id="LTAZ01000005">
    <property type="protein sequence ID" value="KYH25567.1"/>
    <property type="molecule type" value="Genomic_DNA"/>
</dbReference>
<gene>
    <name evidence="2" type="ORF">HAPAU_22410</name>
</gene>
<feature type="region of interest" description="Disordered" evidence="1">
    <location>
        <begin position="456"/>
        <end position="493"/>
    </location>
</feature>
<dbReference type="Gene3D" id="2.60.40.420">
    <property type="entry name" value="Cupredoxins - blue copper proteins"/>
    <property type="match status" value="1"/>
</dbReference>
<protein>
    <submittedName>
        <fullName evidence="2">Uncharacterized protein</fullName>
    </submittedName>
</protein>
<dbReference type="InterPro" id="IPR008972">
    <property type="entry name" value="Cupredoxin"/>
</dbReference>
<feature type="region of interest" description="Disordered" evidence="1">
    <location>
        <begin position="1"/>
        <end position="53"/>
    </location>
</feature>
<dbReference type="Proteomes" id="UP000075321">
    <property type="component" value="Unassembled WGS sequence"/>
</dbReference>
<name>A0A151ADY6_9EURY</name>
<dbReference type="SUPFAM" id="SSF49503">
    <property type="entry name" value="Cupredoxins"/>
    <property type="match status" value="1"/>
</dbReference>
<organism evidence="2 3">
    <name type="scientific">Halalkalicoccus paucihalophilus</name>
    <dbReference type="NCBI Taxonomy" id="1008153"/>
    <lineage>
        <taxon>Archaea</taxon>
        <taxon>Methanobacteriati</taxon>
        <taxon>Methanobacteriota</taxon>
        <taxon>Stenosarchaea group</taxon>
        <taxon>Halobacteria</taxon>
        <taxon>Halobacteriales</taxon>
        <taxon>Halococcaceae</taxon>
        <taxon>Halalkalicoccus</taxon>
    </lineage>
</organism>
<comment type="caution">
    <text evidence="2">The sequence shown here is derived from an EMBL/GenBank/DDBJ whole genome shotgun (WGS) entry which is preliminary data.</text>
</comment>
<evidence type="ECO:0000313" key="2">
    <source>
        <dbReference type="EMBL" id="KYH25567.1"/>
    </source>
</evidence>
<proteinExistence type="predicted"/>
<dbReference type="RefSeq" id="WP_245634077.1">
    <property type="nucleotide sequence ID" value="NZ_LTAZ01000005.1"/>
</dbReference>
<feature type="compositionally biased region" description="Basic and acidic residues" evidence="1">
    <location>
        <begin position="456"/>
        <end position="487"/>
    </location>
</feature>
<dbReference type="PATRIC" id="fig|1008153.3.peg.2281"/>
<keyword evidence="3" id="KW-1185">Reference proteome</keyword>
<evidence type="ECO:0000256" key="1">
    <source>
        <dbReference type="SAM" id="MobiDB-lite"/>
    </source>
</evidence>
<evidence type="ECO:0000313" key="3">
    <source>
        <dbReference type="Proteomes" id="UP000075321"/>
    </source>
</evidence>
<reference evidence="2 3" key="1">
    <citation type="submission" date="2016-02" db="EMBL/GenBank/DDBJ databases">
        <title>Genome sequence of Halalkalicoccus paucihalophilus DSM 24557.</title>
        <authorList>
            <person name="Poehlein A."/>
            <person name="Daniel R."/>
        </authorList>
    </citation>
    <scope>NUCLEOTIDE SEQUENCE [LARGE SCALE GENOMIC DNA]</scope>
    <source>
        <strain evidence="2 3">DSM 24557</strain>
    </source>
</reference>
<dbReference type="AlphaFoldDB" id="A0A151ADY6"/>
<sequence>MAGARSVTAFVRPRTPGSERNGREADEPGEEAALTRQGEIVSGAPYQDPCDPEGIDPEVIGKTREYTIVALPTEVVYNDAGDHDPEGKVYVLEDDAEAVRNGEMNPEPLVIRANVGDCIEINLTNALGDLHDDHAHPTFDIQPDADWDRSKRISLSPQNLLFDDQGSAGMAVGFNFDSTVAPGETKTYRWFADPAPVNGAENDNGPLARSLGTGILSDFADVRSNRHHGAFGNLIVEPEGSEWLDPETGEPVRNGTRAMITGHDGEDYREFALLFTEGMYIVNDDGSCPIPRVGLEEEADGDGDEPCNRIGEQENQGFQGINYRSEPFARRFANDERQYKVYSSEVHGDPNTPVLETYTDDPVTLRVSQPADRANGISFHCAGHYWRRNNVPEARLVGMQADLSTGAAREFVLEGGANGTGDYVYQERKTKYYLEGGLWGIMRVREALEKFDGRVRPLPDREAEFDRTRGETGGKNGKDGKTERIDLIEPLDG</sequence>
<accession>A0A151ADY6</accession>